<gene>
    <name evidence="1" type="ORF">PHMEG_00034652</name>
</gene>
<comment type="caution">
    <text evidence="1">The sequence shown here is derived from an EMBL/GenBank/DDBJ whole genome shotgun (WGS) entry which is preliminary data.</text>
</comment>
<dbReference type="OrthoDB" id="123057at2759"/>
<evidence type="ECO:0000313" key="1">
    <source>
        <dbReference type="EMBL" id="OWY95365.1"/>
    </source>
</evidence>
<accession>A0A225UQJ3</accession>
<dbReference type="AlphaFoldDB" id="A0A225UQJ3"/>
<sequence>MLETHTRIKRYSKSDTMSLMICDYHKWMGGVDVHDLLRLQRYSIQMQTWCKKYYKSIFMGLVDVAVGNA</sequence>
<reference evidence="2" key="1">
    <citation type="submission" date="2017-03" db="EMBL/GenBank/DDBJ databases">
        <title>Phytopthora megakarya and P. palmivora, two closely related causual agents of cacao black pod achieved similar genome size and gene model numbers by different mechanisms.</title>
        <authorList>
            <person name="Ali S."/>
            <person name="Shao J."/>
            <person name="Larry D.J."/>
            <person name="Kronmiller B."/>
            <person name="Shen D."/>
            <person name="Strem M.D."/>
            <person name="Melnick R.L."/>
            <person name="Guiltinan M.J."/>
            <person name="Tyler B.M."/>
            <person name="Meinhardt L.W."/>
            <person name="Bailey B.A."/>
        </authorList>
    </citation>
    <scope>NUCLEOTIDE SEQUENCE [LARGE SCALE GENOMIC DNA]</scope>
    <source>
        <strain evidence="2">zdho120</strain>
    </source>
</reference>
<name>A0A225UQJ3_9STRA</name>
<protein>
    <recommendedName>
        <fullName evidence="3">PiggyBac transposable element-derived protein domain-containing protein</fullName>
    </recommendedName>
</protein>
<evidence type="ECO:0008006" key="3">
    <source>
        <dbReference type="Google" id="ProtNLM"/>
    </source>
</evidence>
<dbReference type="Proteomes" id="UP000198211">
    <property type="component" value="Unassembled WGS sequence"/>
</dbReference>
<proteinExistence type="predicted"/>
<evidence type="ECO:0000313" key="2">
    <source>
        <dbReference type="Proteomes" id="UP000198211"/>
    </source>
</evidence>
<organism evidence="1 2">
    <name type="scientific">Phytophthora megakarya</name>
    <dbReference type="NCBI Taxonomy" id="4795"/>
    <lineage>
        <taxon>Eukaryota</taxon>
        <taxon>Sar</taxon>
        <taxon>Stramenopiles</taxon>
        <taxon>Oomycota</taxon>
        <taxon>Peronosporomycetes</taxon>
        <taxon>Peronosporales</taxon>
        <taxon>Peronosporaceae</taxon>
        <taxon>Phytophthora</taxon>
    </lineage>
</organism>
<dbReference type="EMBL" id="NBNE01013028">
    <property type="protein sequence ID" value="OWY95365.1"/>
    <property type="molecule type" value="Genomic_DNA"/>
</dbReference>
<keyword evidence="2" id="KW-1185">Reference proteome</keyword>